<reference evidence="1 2" key="1">
    <citation type="journal article" date="2006" name="Science">
        <title>The genome of black cottonwood, Populus trichocarpa (Torr. &amp; Gray).</title>
        <authorList>
            <person name="Tuskan G.A."/>
            <person name="Difazio S."/>
            <person name="Jansson S."/>
            <person name="Bohlmann J."/>
            <person name="Grigoriev I."/>
            <person name="Hellsten U."/>
            <person name="Putnam N."/>
            <person name="Ralph S."/>
            <person name="Rombauts S."/>
            <person name="Salamov A."/>
            <person name="Schein J."/>
            <person name="Sterck L."/>
            <person name="Aerts A."/>
            <person name="Bhalerao R.R."/>
            <person name="Bhalerao R.P."/>
            <person name="Blaudez D."/>
            <person name="Boerjan W."/>
            <person name="Brun A."/>
            <person name="Brunner A."/>
            <person name="Busov V."/>
            <person name="Campbell M."/>
            <person name="Carlson J."/>
            <person name="Chalot M."/>
            <person name="Chapman J."/>
            <person name="Chen G.L."/>
            <person name="Cooper D."/>
            <person name="Coutinho P.M."/>
            <person name="Couturier J."/>
            <person name="Covert S."/>
            <person name="Cronk Q."/>
            <person name="Cunningham R."/>
            <person name="Davis J."/>
            <person name="Degroeve S."/>
            <person name="Dejardin A."/>
            <person name="Depamphilis C."/>
            <person name="Detter J."/>
            <person name="Dirks B."/>
            <person name="Dubchak I."/>
            <person name="Duplessis S."/>
            <person name="Ehlting J."/>
            <person name="Ellis B."/>
            <person name="Gendler K."/>
            <person name="Goodstein D."/>
            <person name="Gribskov M."/>
            <person name="Grimwood J."/>
            <person name="Groover A."/>
            <person name="Gunter L."/>
            <person name="Hamberger B."/>
            <person name="Heinze B."/>
            <person name="Helariutta Y."/>
            <person name="Henrissat B."/>
            <person name="Holligan D."/>
            <person name="Holt R."/>
            <person name="Huang W."/>
            <person name="Islam-Faridi N."/>
            <person name="Jones S."/>
            <person name="Jones-Rhoades M."/>
            <person name="Jorgensen R."/>
            <person name="Joshi C."/>
            <person name="Kangasjarvi J."/>
            <person name="Karlsson J."/>
            <person name="Kelleher C."/>
            <person name="Kirkpatrick R."/>
            <person name="Kirst M."/>
            <person name="Kohler A."/>
            <person name="Kalluri U."/>
            <person name="Larimer F."/>
            <person name="Leebens-Mack J."/>
            <person name="Leple J.C."/>
            <person name="Locascio P."/>
            <person name="Lou Y."/>
            <person name="Lucas S."/>
            <person name="Martin F."/>
            <person name="Montanini B."/>
            <person name="Napoli C."/>
            <person name="Nelson D.R."/>
            <person name="Nelson C."/>
            <person name="Nieminen K."/>
            <person name="Nilsson O."/>
            <person name="Pereda V."/>
            <person name="Peter G."/>
            <person name="Philippe R."/>
            <person name="Pilate G."/>
            <person name="Poliakov A."/>
            <person name="Razumovskaya J."/>
            <person name="Richardson P."/>
            <person name="Rinaldi C."/>
            <person name="Ritland K."/>
            <person name="Rouze P."/>
            <person name="Ryaboy D."/>
            <person name="Schmutz J."/>
            <person name="Schrader J."/>
            <person name="Segerman B."/>
            <person name="Shin H."/>
            <person name="Siddiqui A."/>
            <person name="Sterky F."/>
            <person name="Terry A."/>
            <person name="Tsai C.J."/>
            <person name="Uberbacher E."/>
            <person name="Unneberg P."/>
            <person name="Vahala J."/>
            <person name="Wall K."/>
            <person name="Wessler S."/>
            <person name="Yang G."/>
            <person name="Yin T."/>
            <person name="Douglas C."/>
            <person name="Marra M."/>
            <person name="Sandberg G."/>
            <person name="Van de Peer Y."/>
            <person name="Rokhsar D."/>
        </authorList>
    </citation>
    <scope>NUCLEOTIDE SEQUENCE [LARGE SCALE GENOMIC DNA]</scope>
    <source>
        <strain evidence="2">cv. Nisqually</strain>
    </source>
</reference>
<sequence length="55" mass="6205">MLIILPFLFNLSAALFCPDVCKGAVKRVALDCEILNFVLLGLFLFVAVHLRFIYC</sequence>
<proteinExistence type="predicted"/>
<evidence type="ECO:0000313" key="2">
    <source>
        <dbReference type="Proteomes" id="UP000006729"/>
    </source>
</evidence>
<organism evidence="1 2">
    <name type="scientific">Populus trichocarpa</name>
    <name type="common">Western balsam poplar</name>
    <name type="synonym">Populus balsamifera subsp. trichocarpa</name>
    <dbReference type="NCBI Taxonomy" id="3694"/>
    <lineage>
        <taxon>Eukaryota</taxon>
        <taxon>Viridiplantae</taxon>
        <taxon>Streptophyta</taxon>
        <taxon>Embryophyta</taxon>
        <taxon>Tracheophyta</taxon>
        <taxon>Spermatophyta</taxon>
        <taxon>Magnoliopsida</taxon>
        <taxon>eudicotyledons</taxon>
        <taxon>Gunneridae</taxon>
        <taxon>Pentapetalae</taxon>
        <taxon>rosids</taxon>
        <taxon>fabids</taxon>
        <taxon>Malpighiales</taxon>
        <taxon>Salicaceae</taxon>
        <taxon>Saliceae</taxon>
        <taxon>Populus</taxon>
    </lineage>
</organism>
<protein>
    <submittedName>
        <fullName evidence="1">Uncharacterized protein</fullName>
    </submittedName>
</protein>
<keyword evidence="2" id="KW-1185">Reference proteome</keyword>
<accession>A0ACC0SJJ4</accession>
<dbReference type="EMBL" id="CM009297">
    <property type="protein sequence ID" value="KAI9389403.1"/>
    <property type="molecule type" value="Genomic_DNA"/>
</dbReference>
<evidence type="ECO:0000313" key="1">
    <source>
        <dbReference type="EMBL" id="KAI9389403.1"/>
    </source>
</evidence>
<comment type="caution">
    <text evidence="1">The sequence shown here is derived from an EMBL/GenBank/DDBJ whole genome shotgun (WGS) entry which is preliminary data.</text>
</comment>
<name>A0ACC0SJJ4_POPTR</name>
<dbReference type="Proteomes" id="UP000006729">
    <property type="component" value="Chromosome 8"/>
</dbReference>
<gene>
    <name evidence="1" type="ORF">POPTR_008G040601v4</name>
</gene>